<dbReference type="GeneID" id="18564190"/>
<dbReference type="Proteomes" id="UP000001504">
    <property type="component" value="Segment"/>
</dbReference>
<name>D4P854_9CAUD</name>
<organism evidence="1 2">
    <name type="scientific">Rhodococcus phage ReqiPine5</name>
    <dbReference type="NCBI Taxonomy" id="691963"/>
    <lineage>
        <taxon>Viruses</taxon>
        <taxon>Duplodnaviria</taxon>
        <taxon>Heunggongvirae</taxon>
        <taxon>Uroviricota</taxon>
        <taxon>Caudoviricetes</taxon>
        <taxon>Caudoviricetes incertae sedis</taxon>
        <taxon>Reqipinevirus</taxon>
        <taxon>Reqipinevirus reqipine5</taxon>
    </lineage>
</organism>
<dbReference type="RefSeq" id="YP_009016260.1">
    <property type="nucleotide sequence ID" value="NC_023722.1"/>
</dbReference>
<gene>
    <name evidence="1" type="ORF">ReqiPine5gene79</name>
</gene>
<reference evidence="1 2" key="1">
    <citation type="journal article" date="2011" name="Appl. Environ. Microbiol.">
        <title>Genomic and functional analyses of Rhodococcus equi phages ReqiPepy6, ReqiPoco6, ReqiPine5, and ReqiDocB7.</title>
        <authorList>
            <person name="Summer E.J."/>
            <person name="Liu M."/>
            <person name="Gill J.J."/>
            <person name="Grant M."/>
            <person name="Chan-Cortes T.N."/>
            <person name="Ferguson L."/>
            <person name="Janes C."/>
            <person name="Lange K."/>
            <person name="Bertoli M."/>
            <person name="Moore C."/>
            <person name="Orchard R.C."/>
            <person name="Cohen N."/>
            <person name="Young R."/>
        </authorList>
    </citation>
    <scope>NUCLEOTIDE SEQUENCE [LARGE SCALE GENOMIC DNA]</scope>
</reference>
<protein>
    <submittedName>
        <fullName evidence="1">Gp79</fullName>
    </submittedName>
</protein>
<evidence type="ECO:0000313" key="2">
    <source>
        <dbReference type="Proteomes" id="UP000001504"/>
    </source>
</evidence>
<sequence>MTTDELREALFLLDEWESGVGYVPGLTHAVDKVREVIHNHIDYLEE</sequence>
<keyword evidence="2" id="KW-1185">Reference proteome</keyword>
<dbReference type="EMBL" id="GU580943">
    <property type="protein sequence ID" value="ADD81184.1"/>
    <property type="molecule type" value="Genomic_DNA"/>
</dbReference>
<evidence type="ECO:0000313" key="1">
    <source>
        <dbReference type="EMBL" id="ADD81184.1"/>
    </source>
</evidence>
<dbReference type="KEGG" id="vg:18564190"/>
<proteinExistence type="predicted"/>
<accession>D4P854</accession>